<evidence type="ECO:0000313" key="1">
    <source>
        <dbReference type="EMBL" id="RAM38828.1"/>
    </source>
</evidence>
<dbReference type="InterPro" id="IPR029068">
    <property type="entry name" value="Glyas_Bleomycin-R_OHBP_Dase"/>
</dbReference>
<dbReference type="EMBL" id="QLNP01000034">
    <property type="protein sequence ID" value="RAM38828.1"/>
    <property type="molecule type" value="Genomic_DNA"/>
</dbReference>
<evidence type="ECO:0000313" key="2">
    <source>
        <dbReference type="Proteomes" id="UP000249166"/>
    </source>
</evidence>
<protein>
    <submittedName>
        <fullName evidence="1">VOC family protein</fullName>
    </submittedName>
</protein>
<dbReference type="SUPFAM" id="SSF54593">
    <property type="entry name" value="Glyoxalase/Bleomycin resistance protein/Dihydroxybiphenyl dioxygenase"/>
    <property type="match status" value="1"/>
</dbReference>
<dbReference type="OrthoDB" id="3296095at2"/>
<dbReference type="Proteomes" id="UP000249166">
    <property type="component" value="Unassembled WGS sequence"/>
</dbReference>
<reference evidence="1 2" key="1">
    <citation type="submission" date="2018-04" db="EMBL/GenBank/DDBJ databases">
        <title>Bacteria isolated from cave deposits of Manipur.</title>
        <authorList>
            <person name="Sahoo D."/>
            <person name="Sarangthem I."/>
            <person name="Nandeibam J."/>
        </authorList>
    </citation>
    <scope>NUCLEOTIDE SEQUENCE [LARGE SCALE GENOMIC DNA]</scope>
    <source>
        <strain evidence="2">mrc11</strain>
    </source>
</reference>
<accession>A0A328HJN4</accession>
<comment type="caution">
    <text evidence="1">The sequence shown here is derived from an EMBL/GenBank/DDBJ whole genome shotgun (WGS) entry which is preliminary data.</text>
</comment>
<dbReference type="Gene3D" id="3.10.180.10">
    <property type="entry name" value="2,3-Dihydroxybiphenyl 1,2-Dioxygenase, domain 1"/>
    <property type="match status" value="1"/>
</dbReference>
<dbReference type="AlphaFoldDB" id="A0A328HJN4"/>
<proteinExistence type="predicted"/>
<name>A0A328HJN4_ARTGO</name>
<sequence>MLRVRPIHFTSRFEPWERLLTDLGMIKSTDEGSWREYDAGAGRLALHQAEPGAAEDGVTHFGVEVGDLEEFARRTNQSGAESDTSSAELVQADHGDSCRITGADGFIFFADKAVHGAICADADPALAVVEVWFSEDVTAAAQALRDIGARFRPAPDDDETADFTAKNGGVLMARPGTGAAHAGLGFEYAGDLDALRDRLTGAGHEVTLTEEAFGRTLHVPHPDNDGAATQRAPLWISARRPS</sequence>
<dbReference type="RefSeq" id="WP_111902460.1">
    <property type="nucleotide sequence ID" value="NZ_QLNP01000034.1"/>
</dbReference>
<organism evidence="1 2">
    <name type="scientific">Arthrobacter globiformis</name>
    <dbReference type="NCBI Taxonomy" id="1665"/>
    <lineage>
        <taxon>Bacteria</taxon>
        <taxon>Bacillati</taxon>
        <taxon>Actinomycetota</taxon>
        <taxon>Actinomycetes</taxon>
        <taxon>Micrococcales</taxon>
        <taxon>Micrococcaceae</taxon>
        <taxon>Arthrobacter</taxon>
    </lineage>
</organism>
<gene>
    <name evidence="1" type="ORF">DBZ45_02875</name>
</gene>